<gene>
    <name evidence="1" type="ORF">WMSIL1_LOCUS877</name>
</gene>
<dbReference type="EMBL" id="CABIJS010000022">
    <property type="protein sequence ID" value="VUZ39822.1"/>
    <property type="molecule type" value="Genomic_DNA"/>
</dbReference>
<organism evidence="1 2">
    <name type="scientific">Hymenolepis diminuta</name>
    <name type="common">Rat tapeworm</name>
    <dbReference type="NCBI Taxonomy" id="6216"/>
    <lineage>
        <taxon>Eukaryota</taxon>
        <taxon>Metazoa</taxon>
        <taxon>Spiralia</taxon>
        <taxon>Lophotrochozoa</taxon>
        <taxon>Platyhelminthes</taxon>
        <taxon>Cestoda</taxon>
        <taxon>Eucestoda</taxon>
        <taxon>Cyclophyllidea</taxon>
        <taxon>Hymenolepididae</taxon>
        <taxon>Hymenolepis</taxon>
    </lineage>
</organism>
<proteinExistence type="predicted"/>
<accession>A0A564XXU3</accession>
<dbReference type="Proteomes" id="UP000321570">
    <property type="component" value="Unassembled WGS sequence"/>
</dbReference>
<evidence type="ECO:0000313" key="1">
    <source>
        <dbReference type="EMBL" id="VUZ39822.1"/>
    </source>
</evidence>
<keyword evidence="2" id="KW-1185">Reference proteome</keyword>
<evidence type="ECO:0000313" key="2">
    <source>
        <dbReference type="Proteomes" id="UP000321570"/>
    </source>
</evidence>
<name>A0A564XXU3_HYMDI</name>
<reference evidence="1 2" key="1">
    <citation type="submission" date="2019-07" db="EMBL/GenBank/DDBJ databases">
        <authorList>
            <person name="Jastrzebski P J."/>
            <person name="Paukszto L."/>
            <person name="Jastrzebski P J."/>
        </authorList>
    </citation>
    <scope>NUCLEOTIDE SEQUENCE [LARGE SCALE GENOMIC DNA]</scope>
    <source>
        <strain evidence="1 2">WMS-il1</strain>
    </source>
</reference>
<sequence>MNSADLTYEEITNKLGSAVGENSFLLNLTICEGENAYHYVDIVNRLYTSLRFGSLEKNQFKCPCFILVLQPPFYAEIQLRFLSLLDKELSVKKSRREPESSSGLLIVSVQP</sequence>
<protein>
    <submittedName>
        <fullName evidence="1">Uncharacterized protein</fullName>
    </submittedName>
</protein>
<dbReference type="AlphaFoldDB" id="A0A564XXU3"/>